<sequence>MIGDRINLIRPDHSMDTISLLTVAKLIFLKITLIVYALLLL</sequence>
<keyword evidence="1" id="KW-0812">Transmembrane</keyword>
<feature type="transmembrane region" description="Helical" evidence="1">
    <location>
        <begin position="20"/>
        <end position="39"/>
    </location>
</feature>
<dbReference type="AlphaFoldDB" id="A0A0A9FUJ5"/>
<reference evidence="2" key="2">
    <citation type="journal article" date="2015" name="Data Brief">
        <title>Shoot transcriptome of the giant reed, Arundo donax.</title>
        <authorList>
            <person name="Barrero R.A."/>
            <person name="Guerrero F.D."/>
            <person name="Moolhuijzen P."/>
            <person name="Goolsby J.A."/>
            <person name="Tidwell J."/>
            <person name="Bellgard S.E."/>
            <person name="Bellgard M.I."/>
        </authorList>
    </citation>
    <scope>NUCLEOTIDE SEQUENCE</scope>
    <source>
        <tissue evidence="2">Shoot tissue taken approximately 20 cm above the soil surface</tissue>
    </source>
</reference>
<proteinExistence type="predicted"/>
<accession>A0A0A9FUJ5</accession>
<reference evidence="2" key="1">
    <citation type="submission" date="2014-09" db="EMBL/GenBank/DDBJ databases">
        <authorList>
            <person name="Magalhaes I.L.F."/>
            <person name="Oliveira U."/>
            <person name="Santos F.R."/>
            <person name="Vidigal T.H.D.A."/>
            <person name="Brescovit A.D."/>
            <person name="Santos A.J."/>
        </authorList>
    </citation>
    <scope>NUCLEOTIDE SEQUENCE</scope>
    <source>
        <tissue evidence="2">Shoot tissue taken approximately 20 cm above the soil surface</tissue>
    </source>
</reference>
<protein>
    <submittedName>
        <fullName evidence="2">Uncharacterized protein</fullName>
    </submittedName>
</protein>
<organism evidence="2">
    <name type="scientific">Arundo donax</name>
    <name type="common">Giant reed</name>
    <name type="synonym">Donax arundinaceus</name>
    <dbReference type="NCBI Taxonomy" id="35708"/>
    <lineage>
        <taxon>Eukaryota</taxon>
        <taxon>Viridiplantae</taxon>
        <taxon>Streptophyta</taxon>
        <taxon>Embryophyta</taxon>
        <taxon>Tracheophyta</taxon>
        <taxon>Spermatophyta</taxon>
        <taxon>Magnoliopsida</taxon>
        <taxon>Liliopsida</taxon>
        <taxon>Poales</taxon>
        <taxon>Poaceae</taxon>
        <taxon>PACMAD clade</taxon>
        <taxon>Arundinoideae</taxon>
        <taxon>Arundineae</taxon>
        <taxon>Arundo</taxon>
    </lineage>
</organism>
<evidence type="ECO:0000313" key="2">
    <source>
        <dbReference type="EMBL" id="JAE14919.1"/>
    </source>
</evidence>
<dbReference type="EMBL" id="GBRH01182977">
    <property type="protein sequence ID" value="JAE14919.1"/>
    <property type="molecule type" value="Transcribed_RNA"/>
</dbReference>
<evidence type="ECO:0000256" key="1">
    <source>
        <dbReference type="SAM" id="Phobius"/>
    </source>
</evidence>
<keyword evidence="1" id="KW-1133">Transmembrane helix</keyword>
<keyword evidence="1" id="KW-0472">Membrane</keyword>
<name>A0A0A9FUJ5_ARUDO</name>